<gene>
    <name evidence="1" type="ORF">NIIDMKKI_37880</name>
</gene>
<evidence type="ECO:0000313" key="2">
    <source>
        <dbReference type="Proteomes" id="UP000516380"/>
    </source>
</evidence>
<dbReference type="Proteomes" id="UP000516380">
    <property type="component" value="Chromosome"/>
</dbReference>
<sequence>MDIHRKPGYDPAELLMNPDDRTVKAKAAAALAKKRSVFDTPWESSLFTAGMSAARTAGCRTPTRTRP</sequence>
<evidence type="ECO:0000313" key="1">
    <source>
        <dbReference type="EMBL" id="BCI88582.1"/>
    </source>
</evidence>
<proteinExistence type="predicted"/>
<accession>A0A7G1IF86</accession>
<keyword evidence="2" id="KW-1185">Reference proteome</keyword>
<name>A0A7G1IF86_MYCKA</name>
<protein>
    <submittedName>
        <fullName evidence="1">Uncharacterized protein</fullName>
    </submittedName>
</protein>
<organism evidence="1 2">
    <name type="scientific">Mycobacterium kansasii</name>
    <dbReference type="NCBI Taxonomy" id="1768"/>
    <lineage>
        <taxon>Bacteria</taxon>
        <taxon>Bacillati</taxon>
        <taxon>Actinomycetota</taxon>
        <taxon>Actinomycetes</taxon>
        <taxon>Mycobacteriales</taxon>
        <taxon>Mycobacteriaceae</taxon>
        <taxon>Mycobacterium</taxon>
    </lineage>
</organism>
<reference evidence="1 2" key="1">
    <citation type="submission" date="2020-07" db="EMBL/GenBank/DDBJ databases">
        <title>Mycobacterium kansasii (former subtype) with zoonotic potential isolated from diseased indoor pet cat, Japan.</title>
        <authorList>
            <person name="Fukano H."/>
            <person name="Terazono T."/>
            <person name="Hoshino Y."/>
        </authorList>
    </citation>
    <scope>NUCLEOTIDE SEQUENCE [LARGE SCALE GENOMIC DNA]</scope>
    <source>
        <strain evidence="1 2">Kuro-I</strain>
    </source>
</reference>
<dbReference type="AlphaFoldDB" id="A0A7G1IF86"/>
<dbReference type="EMBL" id="AP023343">
    <property type="protein sequence ID" value="BCI88582.1"/>
    <property type="molecule type" value="Genomic_DNA"/>
</dbReference>